<dbReference type="InterPro" id="IPR051692">
    <property type="entry name" value="OMP-like"/>
</dbReference>
<dbReference type="Proteomes" id="UP000282195">
    <property type="component" value="Plasmid pRCCGE525c"/>
</dbReference>
<dbReference type="EMBL" id="CP032695">
    <property type="protein sequence ID" value="AYG62710.1"/>
    <property type="molecule type" value="Genomic_DNA"/>
</dbReference>
<comment type="similarity">
    <text evidence="5">Belongs to the Omp25/RopB family.</text>
</comment>
<dbReference type="Gene3D" id="2.40.160.20">
    <property type="match status" value="1"/>
</dbReference>
<name>A0A387FU37_9HYPH</name>
<dbReference type="InterPro" id="IPR011250">
    <property type="entry name" value="OMP/PagP_B-barrel"/>
</dbReference>
<dbReference type="PROSITE" id="PS51257">
    <property type="entry name" value="PROKAR_LIPOPROTEIN"/>
    <property type="match status" value="1"/>
</dbReference>
<keyword evidence="8" id="KW-0614">Plasmid</keyword>
<evidence type="ECO:0000256" key="6">
    <source>
        <dbReference type="SAM" id="SignalP"/>
    </source>
</evidence>
<protein>
    <submittedName>
        <fullName evidence="8">Porin family protein</fullName>
    </submittedName>
</protein>
<dbReference type="Pfam" id="PF13505">
    <property type="entry name" value="OMP_b-brl"/>
    <property type="match status" value="1"/>
</dbReference>
<evidence type="ECO:0000256" key="1">
    <source>
        <dbReference type="ARBA" id="ARBA00004442"/>
    </source>
</evidence>
<dbReference type="PANTHER" id="PTHR34001">
    <property type="entry name" value="BLL7405 PROTEIN"/>
    <property type="match status" value="1"/>
</dbReference>
<dbReference type="GO" id="GO:0009279">
    <property type="term" value="C:cell outer membrane"/>
    <property type="evidence" value="ECO:0007669"/>
    <property type="project" value="UniProtKB-SubCell"/>
</dbReference>
<gene>
    <name evidence="8" type="ORF">CCGE525_28635</name>
</gene>
<dbReference type="OrthoDB" id="9815357at2"/>
<sequence length="212" mass="22519">MYKLLISTAFASVIACSAAYAADLTQAPPEAPAVETPPGFTWAGAYAGIRGGATWVNGDFDISGVGSRSDDVNGGGIGGFIGYNWQLQNNIVLGLEGDLNYNWNKKTIAPGIDVGTDIDGSVRARIGYAFDRALLYAAGGWEATRGFVDTGSKDTSTFNGWTIGAGVDYAFTDKIFGRLEYRFTDFGDKHLNGVDVSLKQNAVMVGVGVKFW</sequence>
<evidence type="ECO:0000256" key="5">
    <source>
        <dbReference type="ARBA" id="ARBA00038306"/>
    </source>
</evidence>
<feature type="domain" description="Outer membrane protein beta-barrel" evidence="7">
    <location>
        <begin position="10"/>
        <end position="211"/>
    </location>
</feature>
<dbReference type="SUPFAM" id="SSF56925">
    <property type="entry name" value="OMPA-like"/>
    <property type="match status" value="1"/>
</dbReference>
<dbReference type="AlphaFoldDB" id="A0A387FU37"/>
<organism evidence="8 9">
    <name type="scientific">Rhizobium jaguaris</name>
    <dbReference type="NCBI Taxonomy" id="1312183"/>
    <lineage>
        <taxon>Bacteria</taxon>
        <taxon>Pseudomonadati</taxon>
        <taxon>Pseudomonadota</taxon>
        <taxon>Alphaproteobacteria</taxon>
        <taxon>Hyphomicrobiales</taxon>
        <taxon>Rhizobiaceae</taxon>
        <taxon>Rhizobium/Agrobacterium group</taxon>
        <taxon>Rhizobium</taxon>
    </lineage>
</organism>
<keyword evidence="9" id="KW-1185">Reference proteome</keyword>
<accession>A0A387FU37</accession>
<reference evidence="8 9" key="1">
    <citation type="submission" date="2018-10" db="EMBL/GenBank/DDBJ databases">
        <title>Rhizobium etli, R. leguminosarum and a new Rhizobium genospecies from Phaseolus dumosus.</title>
        <authorList>
            <person name="Ramirez-Puebla S.T."/>
            <person name="Rogel-Hernandez M.A."/>
            <person name="Guerrero G."/>
            <person name="Ormeno-Orrillo E."/>
            <person name="Martinez-Romero J.C."/>
            <person name="Negrete-Yankelevich S."/>
            <person name="Martinez-Romero E."/>
        </authorList>
    </citation>
    <scope>NUCLEOTIDE SEQUENCE [LARGE SCALE GENOMIC DNA]</scope>
    <source>
        <strain evidence="8 9">CCGE525</strain>
        <plasmid evidence="9">prccge525c</plasmid>
    </source>
</reference>
<evidence type="ECO:0000313" key="8">
    <source>
        <dbReference type="EMBL" id="AYG62710.1"/>
    </source>
</evidence>
<dbReference type="InterPro" id="IPR027385">
    <property type="entry name" value="Beta-barrel_OMP"/>
</dbReference>
<keyword evidence="3" id="KW-0472">Membrane</keyword>
<dbReference type="RefSeq" id="WP_120707625.1">
    <property type="nucleotide sequence ID" value="NZ_CP032695.1"/>
</dbReference>
<evidence type="ECO:0000256" key="4">
    <source>
        <dbReference type="ARBA" id="ARBA00023237"/>
    </source>
</evidence>
<feature type="chain" id="PRO_5017481437" evidence="6">
    <location>
        <begin position="22"/>
        <end position="212"/>
    </location>
</feature>
<proteinExistence type="inferred from homology"/>
<dbReference type="PANTHER" id="PTHR34001:SF3">
    <property type="entry name" value="BLL7405 PROTEIN"/>
    <property type="match status" value="1"/>
</dbReference>
<dbReference type="KEGG" id="rjg:CCGE525_28635"/>
<evidence type="ECO:0000259" key="7">
    <source>
        <dbReference type="Pfam" id="PF13505"/>
    </source>
</evidence>
<geneLocation type="plasmid" evidence="9">
    <name>prccge525c</name>
</geneLocation>
<evidence type="ECO:0000256" key="2">
    <source>
        <dbReference type="ARBA" id="ARBA00022729"/>
    </source>
</evidence>
<comment type="subcellular location">
    <subcellularLocation>
        <location evidence="1">Cell outer membrane</location>
    </subcellularLocation>
</comment>
<evidence type="ECO:0000256" key="3">
    <source>
        <dbReference type="ARBA" id="ARBA00023136"/>
    </source>
</evidence>
<keyword evidence="2 6" id="KW-0732">Signal</keyword>
<keyword evidence="4" id="KW-0998">Cell outer membrane</keyword>
<evidence type="ECO:0000313" key="9">
    <source>
        <dbReference type="Proteomes" id="UP000282195"/>
    </source>
</evidence>
<feature type="signal peptide" evidence="6">
    <location>
        <begin position="1"/>
        <end position="21"/>
    </location>
</feature>